<evidence type="ECO:0000313" key="13">
    <source>
        <dbReference type="RefSeq" id="XP_072824959.1"/>
    </source>
</evidence>
<evidence type="ECO:0000256" key="1">
    <source>
        <dbReference type="ARBA" id="ARBA00004651"/>
    </source>
</evidence>
<keyword evidence="10" id="KW-0807">Transducer</keyword>
<evidence type="ECO:0000256" key="6">
    <source>
        <dbReference type="ARBA" id="ARBA00022989"/>
    </source>
</evidence>
<keyword evidence="12" id="KW-1185">Reference proteome</keyword>
<gene>
    <name evidence="13" type="primary">LOC107034743</name>
</gene>
<name>A0ABM5DVN2_VICPA</name>
<evidence type="ECO:0000256" key="4">
    <source>
        <dbReference type="ARBA" id="ARBA00022507"/>
    </source>
</evidence>
<proteinExistence type="inferred from homology"/>
<sequence>MKGYRNKSGRKGRRGSWRTVEGRRDWTTQELTEDVVSYLHKDGSAQALLGDPLAERYLNLKIAFSEIVPPLSLTKHGGPRRVHSQGLELQLVSASSVALFSKGAPQTLAALGWTYFPDDPGCKLAFCLHGVAAGVSFSTVCLFSGFQAIKLKPRIRRWMELKLRSLKLIAFCCSLCWIAQTASRAPLQPQTLPETFARGQSHSHPPAPVSDVKIITETCQGAYRRGWVLSYHLIPPTKGDTLTAITVEMRITSQPRDEVIESPAFISRFRCPLPHLCRCHPGTHCPDSKCQPGKLFVPLLIKEAERKYRLELGVLKERLLIDTSVPLITGRWALETARPLYHDVMLENLVISLRLTSSKSNVVQLELGGEPCVLPFHHCISFYSNFQPWLIPHTPPDWSIPSLSSIGLHFMSLNTSSSQ</sequence>
<evidence type="ECO:0000256" key="2">
    <source>
        <dbReference type="ARBA" id="ARBA00010663"/>
    </source>
</evidence>
<dbReference type="RefSeq" id="XP_072824959.1">
    <property type="nucleotide sequence ID" value="XM_072968858.1"/>
</dbReference>
<reference evidence="13" key="1">
    <citation type="submission" date="2025-08" db="UniProtKB">
        <authorList>
            <consortium name="RefSeq"/>
        </authorList>
    </citation>
    <scope>IDENTIFICATION</scope>
</reference>
<comment type="similarity">
    <text evidence="2">Belongs to the G-protein coupled receptor 1 family.</text>
</comment>
<organism evidence="12 13">
    <name type="scientific">Vicugna pacos</name>
    <name type="common">Alpaca</name>
    <name type="synonym">Lama pacos</name>
    <dbReference type="NCBI Taxonomy" id="30538"/>
    <lineage>
        <taxon>Eukaryota</taxon>
        <taxon>Metazoa</taxon>
        <taxon>Chordata</taxon>
        <taxon>Craniata</taxon>
        <taxon>Vertebrata</taxon>
        <taxon>Euteleostomi</taxon>
        <taxon>Mammalia</taxon>
        <taxon>Eutheria</taxon>
        <taxon>Laurasiatheria</taxon>
        <taxon>Artiodactyla</taxon>
        <taxon>Tylopoda</taxon>
        <taxon>Camelidae</taxon>
        <taxon>Vicugna</taxon>
    </lineage>
</organism>
<evidence type="ECO:0000256" key="9">
    <source>
        <dbReference type="ARBA" id="ARBA00023170"/>
    </source>
</evidence>
<dbReference type="PANTHER" id="PTHR24062">
    <property type="entry name" value="VOMERONASAL TYPE-1 RECEPTOR"/>
    <property type="match status" value="1"/>
</dbReference>
<keyword evidence="7" id="KW-0297">G-protein coupled receptor</keyword>
<keyword evidence="8 11" id="KW-0472">Membrane</keyword>
<keyword evidence="6 11" id="KW-1133">Transmembrane helix</keyword>
<keyword evidence="3" id="KW-1003">Cell membrane</keyword>
<evidence type="ECO:0000256" key="11">
    <source>
        <dbReference type="SAM" id="Phobius"/>
    </source>
</evidence>
<protein>
    <submittedName>
        <fullName evidence="13">Uncharacterized protein</fullName>
    </submittedName>
</protein>
<dbReference type="InterPro" id="IPR004072">
    <property type="entry name" value="Vmron_rcpt_1"/>
</dbReference>
<comment type="subcellular location">
    <subcellularLocation>
        <location evidence="1">Cell membrane</location>
        <topology evidence="1">Multi-pass membrane protein</topology>
    </subcellularLocation>
</comment>
<dbReference type="GeneID" id="107034743"/>
<feature type="transmembrane region" description="Helical" evidence="11">
    <location>
        <begin position="128"/>
        <end position="149"/>
    </location>
</feature>
<evidence type="ECO:0000313" key="12">
    <source>
        <dbReference type="Proteomes" id="UP001652581"/>
    </source>
</evidence>
<evidence type="ECO:0000256" key="8">
    <source>
        <dbReference type="ARBA" id="ARBA00023136"/>
    </source>
</evidence>
<keyword evidence="9" id="KW-0675">Receptor</keyword>
<evidence type="ECO:0000256" key="7">
    <source>
        <dbReference type="ARBA" id="ARBA00023040"/>
    </source>
</evidence>
<evidence type="ECO:0000256" key="5">
    <source>
        <dbReference type="ARBA" id="ARBA00022692"/>
    </source>
</evidence>
<evidence type="ECO:0000256" key="10">
    <source>
        <dbReference type="ARBA" id="ARBA00023224"/>
    </source>
</evidence>
<keyword evidence="4" id="KW-0589">Pheromone response</keyword>
<dbReference type="Proteomes" id="UP001652581">
    <property type="component" value="Chromosome 9"/>
</dbReference>
<accession>A0ABM5DVN2</accession>
<dbReference type="Pfam" id="PF03402">
    <property type="entry name" value="V1R"/>
    <property type="match status" value="1"/>
</dbReference>
<keyword evidence="5 11" id="KW-0812">Transmembrane</keyword>
<evidence type="ECO:0000256" key="3">
    <source>
        <dbReference type="ARBA" id="ARBA00022475"/>
    </source>
</evidence>